<organism evidence="2 3">
    <name type="scientific">Pleurodeles waltl</name>
    <name type="common">Iberian ribbed newt</name>
    <dbReference type="NCBI Taxonomy" id="8319"/>
    <lineage>
        <taxon>Eukaryota</taxon>
        <taxon>Metazoa</taxon>
        <taxon>Chordata</taxon>
        <taxon>Craniata</taxon>
        <taxon>Vertebrata</taxon>
        <taxon>Euteleostomi</taxon>
        <taxon>Amphibia</taxon>
        <taxon>Batrachia</taxon>
        <taxon>Caudata</taxon>
        <taxon>Salamandroidea</taxon>
        <taxon>Salamandridae</taxon>
        <taxon>Pleurodelinae</taxon>
        <taxon>Pleurodeles</taxon>
    </lineage>
</organism>
<reference evidence="2" key="1">
    <citation type="journal article" date="2022" name="bioRxiv">
        <title>Sequencing and chromosome-scale assembly of the giantPleurodeles waltlgenome.</title>
        <authorList>
            <person name="Brown T."/>
            <person name="Elewa A."/>
            <person name="Iarovenko S."/>
            <person name="Subramanian E."/>
            <person name="Araus A.J."/>
            <person name="Petzold A."/>
            <person name="Susuki M."/>
            <person name="Suzuki K.-i.T."/>
            <person name="Hayashi T."/>
            <person name="Toyoda A."/>
            <person name="Oliveira C."/>
            <person name="Osipova E."/>
            <person name="Leigh N.D."/>
            <person name="Simon A."/>
            <person name="Yun M.H."/>
        </authorList>
    </citation>
    <scope>NUCLEOTIDE SEQUENCE</scope>
    <source>
        <strain evidence="2">20211129_DDA</strain>
        <tissue evidence="2">Liver</tissue>
    </source>
</reference>
<evidence type="ECO:0000313" key="3">
    <source>
        <dbReference type="Proteomes" id="UP001066276"/>
    </source>
</evidence>
<sequence>MAEERRPGTTEGRASRLPRGARTHWLGSANRTVAARIVVTGRASLPRDSPLREHIRTRWTLRGSRNQESLTHGGWRCAGGVPHGAPLDLRTLLGSLDDLLGNRDFR</sequence>
<accession>A0AAV7NGE3</accession>
<name>A0AAV7NGE3_PLEWA</name>
<feature type="region of interest" description="Disordered" evidence="1">
    <location>
        <begin position="1"/>
        <end position="25"/>
    </location>
</feature>
<protein>
    <submittedName>
        <fullName evidence="2">Uncharacterized protein</fullName>
    </submittedName>
</protein>
<keyword evidence="3" id="KW-1185">Reference proteome</keyword>
<evidence type="ECO:0000256" key="1">
    <source>
        <dbReference type="SAM" id="MobiDB-lite"/>
    </source>
</evidence>
<proteinExistence type="predicted"/>
<gene>
    <name evidence="2" type="ORF">NDU88_002190</name>
</gene>
<evidence type="ECO:0000313" key="2">
    <source>
        <dbReference type="EMBL" id="KAJ1113950.1"/>
    </source>
</evidence>
<dbReference type="Proteomes" id="UP001066276">
    <property type="component" value="Chromosome 8"/>
</dbReference>
<dbReference type="AlphaFoldDB" id="A0AAV7NGE3"/>
<comment type="caution">
    <text evidence="2">The sequence shown here is derived from an EMBL/GenBank/DDBJ whole genome shotgun (WGS) entry which is preliminary data.</text>
</comment>
<dbReference type="EMBL" id="JANPWB010000012">
    <property type="protein sequence ID" value="KAJ1113950.1"/>
    <property type="molecule type" value="Genomic_DNA"/>
</dbReference>